<evidence type="ECO:0000256" key="2">
    <source>
        <dbReference type="ARBA" id="ARBA00022692"/>
    </source>
</evidence>
<feature type="transmembrane region" description="Helical" evidence="5">
    <location>
        <begin position="21"/>
        <end position="43"/>
    </location>
</feature>
<reference evidence="7" key="1">
    <citation type="submission" date="2013-08" db="EMBL/GenBank/DDBJ databases">
        <authorList>
            <person name="Mendez C."/>
            <person name="Richter M."/>
            <person name="Ferrer M."/>
            <person name="Sanchez J."/>
        </authorList>
    </citation>
    <scope>NUCLEOTIDE SEQUENCE</scope>
</reference>
<dbReference type="Pfam" id="PF00528">
    <property type="entry name" value="BPD_transp_1"/>
    <property type="match status" value="1"/>
</dbReference>
<accession>T0ZDX3</accession>
<dbReference type="GO" id="GO:0055085">
    <property type="term" value="P:transmembrane transport"/>
    <property type="evidence" value="ECO:0007669"/>
    <property type="project" value="InterPro"/>
</dbReference>
<organism evidence="7">
    <name type="scientific">mine drainage metagenome</name>
    <dbReference type="NCBI Taxonomy" id="410659"/>
    <lineage>
        <taxon>unclassified sequences</taxon>
        <taxon>metagenomes</taxon>
        <taxon>ecological metagenomes</taxon>
    </lineage>
</organism>
<dbReference type="PROSITE" id="PS50928">
    <property type="entry name" value="ABC_TM1"/>
    <property type="match status" value="1"/>
</dbReference>
<dbReference type="EMBL" id="AUZZ01007209">
    <property type="protein sequence ID" value="EQD43203.1"/>
    <property type="molecule type" value="Genomic_DNA"/>
</dbReference>
<dbReference type="InterPro" id="IPR035906">
    <property type="entry name" value="MetI-like_sf"/>
</dbReference>
<dbReference type="Gene3D" id="1.10.3720.10">
    <property type="entry name" value="MetI-like"/>
    <property type="match status" value="1"/>
</dbReference>
<protein>
    <submittedName>
        <fullName evidence="7">Binding-protein-dependent transport system inner membrane component</fullName>
    </submittedName>
</protein>
<keyword evidence="4 5" id="KW-0472">Membrane</keyword>
<evidence type="ECO:0000256" key="5">
    <source>
        <dbReference type="SAM" id="Phobius"/>
    </source>
</evidence>
<evidence type="ECO:0000259" key="6">
    <source>
        <dbReference type="PROSITE" id="PS50928"/>
    </source>
</evidence>
<dbReference type="InterPro" id="IPR000515">
    <property type="entry name" value="MetI-like"/>
</dbReference>
<gene>
    <name evidence="7" type="ORF">B2A_09983</name>
</gene>
<evidence type="ECO:0000256" key="4">
    <source>
        <dbReference type="ARBA" id="ARBA00023136"/>
    </source>
</evidence>
<dbReference type="CDD" id="cd06261">
    <property type="entry name" value="TM_PBP2"/>
    <property type="match status" value="1"/>
</dbReference>
<feature type="domain" description="ABC transmembrane type-1" evidence="6">
    <location>
        <begin position="1"/>
        <end position="82"/>
    </location>
</feature>
<dbReference type="GO" id="GO:0016020">
    <property type="term" value="C:membrane"/>
    <property type="evidence" value="ECO:0007669"/>
    <property type="project" value="UniProtKB-SubCell"/>
</dbReference>
<dbReference type="AlphaFoldDB" id="T0ZDX3"/>
<reference evidence="7" key="2">
    <citation type="journal article" date="2014" name="ISME J.">
        <title>Microbial stratification in low pH oxic and suboxic macroscopic growths along an acid mine drainage.</title>
        <authorList>
            <person name="Mendez-Garcia C."/>
            <person name="Mesa V."/>
            <person name="Sprenger R.R."/>
            <person name="Richter M."/>
            <person name="Diez M.S."/>
            <person name="Solano J."/>
            <person name="Bargiela R."/>
            <person name="Golyshina O.V."/>
            <person name="Manteca A."/>
            <person name="Ramos J.L."/>
            <person name="Gallego J.R."/>
            <person name="Llorente I."/>
            <person name="Martins Dos Santos V.A."/>
            <person name="Jensen O.N."/>
            <person name="Pelaez A.I."/>
            <person name="Sanchez J."/>
            <person name="Ferrer M."/>
        </authorList>
    </citation>
    <scope>NUCLEOTIDE SEQUENCE</scope>
</reference>
<feature type="non-terminal residue" evidence="7">
    <location>
        <position position="1"/>
    </location>
</feature>
<evidence type="ECO:0000313" key="7">
    <source>
        <dbReference type="EMBL" id="EQD43203.1"/>
    </source>
</evidence>
<sequence length="96" mass="10593">KGADSRRILYKHAVPNAMLPMISLIAINLGLMVTGAILVETVFSWPGIGYMIYEAIGHLDYPMLQGAFIIVTFSVVLANLLADLIYGLVDPRIRFK</sequence>
<name>T0ZDX3_9ZZZZ</name>
<comment type="subcellular location">
    <subcellularLocation>
        <location evidence="1">Membrane</location>
        <topology evidence="1">Multi-pass membrane protein</topology>
    </subcellularLocation>
</comment>
<keyword evidence="2 5" id="KW-0812">Transmembrane</keyword>
<proteinExistence type="predicted"/>
<evidence type="ECO:0000256" key="1">
    <source>
        <dbReference type="ARBA" id="ARBA00004141"/>
    </source>
</evidence>
<dbReference type="PANTHER" id="PTHR43376">
    <property type="entry name" value="OLIGOPEPTIDE TRANSPORT SYSTEM PERMEASE PROTEIN"/>
    <property type="match status" value="1"/>
</dbReference>
<keyword evidence="3 5" id="KW-1133">Transmembrane helix</keyword>
<comment type="caution">
    <text evidence="7">The sequence shown here is derived from an EMBL/GenBank/DDBJ whole genome shotgun (WGS) entry which is preliminary data.</text>
</comment>
<evidence type="ECO:0000256" key="3">
    <source>
        <dbReference type="ARBA" id="ARBA00022989"/>
    </source>
</evidence>
<dbReference type="PANTHER" id="PTHR43376:SF1">
    <property type="entry name" value="OLIGOPEPTIDE TRANSPORT SYSTEM PERMEASE PROTEIN"/>
    <property type="match status" value="1"/>
</dbReference>
<dbReference type="SUPFAM" id="SSF161098">
    <property type="entry name" value="MetI-like"/>
    <property type="match status" value="1"/>
</dbReference>
<feature type="transmembrane region" description="Helical" evidence="5">
    <location>
        <begin position="63"/>
        <end position="89"/>
    </location>
</feature>